<evidence type="ECO:0008006" key="3">
    <source>
        <dbReference type="Google" id="ProtNLM"/>
    </source>
</evidence>
<comment type="caution">
    <text evidence="1">The sequence shown here is derived from an EMBL/GenBank/DDBJ whole genome shotgun (WGS) entry which is preliminary data.</text>
</comment>
<reference evidence="1" key="1">
    <citation type="submission" date="2021-01" db="EMBL/GenBank/DDBJ databases">
        <title>Whole genome shotgun sequence of Planosporangium mesophilum NBRC 109066.</title>
        <authorList>
            <person name="Komaki H."/>
            <person name="Tamura T."/>
        </authorList>
    </citation>
    <scope>NUCLEOTIDE SEQUENCE</scope>
    <source>
        <strain evidence="1">NBRC 109066</strain>
    </source>
</reference>
<name>A0A8J3TD50_9ACTN</name>
<evidence type="ECO:0000313" key="2">
    <source>
        <dbReference type="Proteomes" id="UP000599074"/>
    </source>
</evidence>
<keyword evidence="2" id="KW-1185">Reference proteome</keyword>
<dbReference type="EMBL" id="BOON01000027">
    <property type="protein sequence ID" value="GII23246.1"/>
    <property type="molecule type" value="Genomic_DNA"/>
</dbReference>
<sequence>MDDTVASQIVHSRALRSLGAVCHGRGEAGAARAAWDRARTLFEQMDAERELRALQELQDG</sequence>
<proteinExistence type="predicted"/>
<dbReference type="AlphaFoldDB" id="A0A8J3TD50"/>
<dbReference type="Proteomes" id="UP000599074">
    <property type="component" value="Unassembled WGS sequence"/>
</dbReference>
<accession>A0A8J3TD50</accession>
<protein>
    <recommendedName>
        <fullName evidence="3">Tetratricopeptide repeat protein</fullName>
    </recommendedName>
</protein>
<gene>
    <name evidence="1" type="ORF">Pme01_28430</name>
</gene>
<dbReference type="RefSeq" id="WP_168116758.1">
    <property type="nucleotide sequence ID" value="NZ_BOON01000027.1"/>
</dbReference>
<organism evidence="1 2">
    <name type="scientific">Planosporangium mesophilum</name>
    <dbReference type="NCBI Taxonomy" id="689768"/>
    <lineage>
        <taxon>Bacteria</taxon>
        <taxon>Bacillati</taxon>
        <taxon>Actinomycetota</taxon>
        <taxon>Actinomycetes</taxon>
        <taxon>Micromonosporales</taxon>
        <taxon>Micromonosporaceae</taxon>
        <taxon>Planosporangium</taxon>
    </lineage>
</organism>
<evidence type="ECO:0000313" key="1">
    <source>
        <dbReference type="EMBL" id="GII23246.1"/>
    </source>
</evidence>